<dbReference type="InterPro" id="IPR020861">
    <property type="entry name" value="Triosephosphate_isomerase_AS"/>
</dbReference>
<dbReference type="GO" id="GO:0019563">
    <property type="term" value="P:glycerol catabolic process"/>
    <property type="evidence" value="ECO:0007669"/>
    <property type="project" value="TreeGrafter"/>
</dbReference>
<comment type="pathway">
    <text evidence="9 10">Carbohydrate biosynthesis; gluconeogenesis.</text>
</comment>
<keyword evidence="7 9" id="KW-0324">Glycolysis</keyword>
<dbReference type="OrthoDB" id="9809429at2"/>
<comment type="subcellular location">
    <subcellularLocation>
        <location evidence="9 10">Cytoplasm</location>
    </subcellularLocation>
</comment>
<dbReference type="InterPro" id="IPR035990">
    <property type="entry name" value="TIM_sf"/>
</dbReference>
<dbReference type="RefSeq" id="WP_060929034.1">
    <property type="nucleotide sequence ID" value="NZ_CAMPNK010000001.1"/>
</dbReference>
<evidence type="ECO:0000256" key="2">
    <source>
        <dbReference type="ARBA" id="ARBA00007422"/>
    </source>
</evidence>
<dbReference type="Pfam" id="PF00121">
    <property type="entry name" value="TIM"/>
    <property type="match status" value="1"/>
</dbReference>
<dbReference type="GO" id="GO:0005829">
    <property type="term" value="C:cytosol"/>
    <property type="evidence" value="ECO:0007669"/>
    <property type="project" value="TreeGrafter"/>
</dbReference>
<evidence type="ECO:0000256" key="5">
    <source>
        <dbReference type="ARBA" id="ARBA00022432"/>
    </source>
</evidence>
<evidence type="ECO:0000256" key="4">
    <source>
        <dbReference type="ARBA" id="ARBA00019397"/>
    </source>
</evidence>
<feature type="binding site" evidence="9">
    <location>
        <position position="172"/>
    </location>
    <ligand>
        <name>substrate</name>
    </ligand>
</feature>
<keyword evidence="8 9" id="KW-0413">Isomerase</keyword>
<dbReference type="PROSITE" id="PS00171">
    <property type="entry name" value="TIM_1"/>
    <property type="match status" value="1"/>
</dbReference>
<keyword evidence="12" id="KW-1185">Reference proteome</keyword>
<dbReference type="InterPro" id="IPR022896">
    <property type="entry name" value="TrioseP_Isoase_bac/euk"/>
</dbReference>
<sequence>MRKPVIVGNWKMNMTVSEAEKLLDEIKNLDLDENVEAGVCTPAIDLVVCKEKLSGTSIGFGGQNMYFEESGAFTGEISPLMLTDVGAKYVILGHSERREYFKECDCLINKKVKAALAHDLVPILCCGETLEEREANEHEAKVKGQIEKDLKDVSTEDIEKVIIAYEPIWAIGTGKTASSEDADAMCGYIRSLIAEKYGKDASEKIRIQYGGSVKPNNVVELMGKDNIDGALVGGASLKAEDFALLVNFNK</sequence>
<keyword evidence="6 9" id="KW-0963">Cytoplasm</keyword>
<comment type="caution">
    <text evidence="11">The sequence shown here is derived from an EMBL/GenBank/DDBJ whole genome shotgun (WGS) entry which is preliminary data.</text>
</comment>
<dbReference type="HAMAP" id="MF_00147_B">
    <property type="entry name" value="TIM_B"/>
    <property type="match status" value="1"/>
</dbReference>
<comment type="catalytic activity">
    <reaction evidence="9 10">
        <text>D-glyceraldehyde 3-phosphate = dihydroxyacetone phosphate</text>
        <dbReference type="Rhea" id="RHEA:18585"/>
        <dbReference type="ChEBI" id="CHEBI:57642"/>
        <dbReference type="ChEBI" id="CHEBI:59776"/>
        <dbReference type="EC" id="5.3.1.1"/>
    </reaction>
</comment>
<evidence type="ECO:0000256" key="9">
    <source>
        <dbReference type="HAMAP-Rule" id="MF_00147"/>
    </source>
</evidence>
<feature type="active site" description="Proton acceptor" evidence="9">
    <location>
        <position position="166"/>
    </location>
</feature>
<proteinExistence type="inferred from homology"/>
<feature type="binding site" evidence="9">
    <location>
        <position position="212"/>
    </location>
    <ligand>
        <name>substrate</name>
    </ligand>
</feature>
<evidence type="ECO:0000256" key="7">
    <source>
        <dbReference type="ARBA" id="ARBA00023152"/>
    </source>
</evidence>
<comment type="similarity">
    <text evidence="2 9 10">Belongs to the triosephosphate isomerase family.</text>
</comment>
<dbReference type="EC" id="5.3.1.1" evidence="3 9"/>
<dbReference type="InterPro" id="IPR000652">
    <property type="entry name" value="Triosephosphate_isomerase"/>
</dbReference>
<organism evidence="11 12">
    <name type="scientific">Anaerococcus tetradius</name>
    <dbReference type="NCBI Taxonomy" id="33036"/>
    <lineage>
        <taxon>Bacteria</taxon>
        <taxon>Bacillati</taxon>
        <taxon>Bacillota</taxon>
        <taxon>Tissierellia</taxon>
        <taxon>Tissierellales</taxon>
        <taxon>Peptoniphilaceae</taxon>
        <taxon>Anaerococcus</taxon>
    </lineage>
</organism>
<name>A0A133KH45_9FIRM</name>
<dbReference type="SUPFAM" id="SSF51351">
    <property type="entry name" value="Triosephosphate isomerase (TIM)"/>
    <property type="match status" value="1"/>
</dbReference>
<reference evidence="12" key="1">
    <citation type="submission" date="2016-01" db="EMBL/GenBank/DDBJ databases">
        <authorList>
            <person name="Mitreva M."/>
            <person name="Pepin K.H."/>
            <person name="Mihindukulasuriya K.A."/>
            <person name="Fulton R."/>
            <person name="Fronick C."/>
            <person name="O'Laughlin M."/>
            <person name="Miner T."/>
            <person name="Herter B."/>
            <person name="Rosa B.A."/>
            <person name="Cordes M."/>
            <person name="Tomlinson C."/>
            <person name="Wollam A."/>
            <person name="Palsikar V.B."/>
            <person name="Mardis E.R."/>
            <person name="Wilson R.K."/>
        </authorList>
    </citation>
    <scope>NUCLEOTIDE SEQUENCE [LARGE SCALE GENOMIC DNA]</scope>
    <source>
        <strain evidence="12">MJR8151</strain>
    </source>
</reference>
<dbReference type="FunFam" id="3.20.20.70:FF:000016">
    <property type="entry name" value="Triosephosphate isomerase"/>
    <property type="match status" value="1"/>
</dbReference>
<dbReference type="Proteomes" id="UP000070383">
    <property type="component" value="Unassembled WGS sequence"/>
</dbReference>
<dbReference type="Gene3D" id="3.20.20.70">
    <property type="entry name" value="Aldolase class I"/>
    <property type="match status" value="1"/>
</dbReference>
<dbReference type="EMBL" id="LRPM01000010">
    <property type="protein sequence ID" value="KWZ78939.1"/>
    <property type="molecule type" value="Genomic_DNA"/>
</dbReference>
<dbReference type="GO" id="GO:0004807">
    <property type="term" value="F:triose-phosphate isomerase activity"/>
    <property type="evidence" value="ECO:0007669"/>
    <property type="project" value="UniProtKB-UniRule"/>
</dbReference>
<evidence type="ECO:0000256" key="3">
    <source>
        <dbReference type="ARBA" id="ARBA00011940"/>
    </source>
</evidence>
<keyword evidence="5 9" id="KW-0312">Gluconeogenesis</keyword>
<dbReference type="GO" id="GO:0046166">
    <property type="term" value="P:glyceraldehyde-3-phosphate biosynthetic process"/>
    <property type="evidence" value="ECO:0007669"/>
    <property type="project" value="TreeGrafter"/>
</dbReference>
<comment type="pathway">
    <text evidence="1 9 10">Carbohydrate degradation; glycolysis; D-glyceraldehyde 3-phosphate from glycerone phosphate: step 1/1.</text>
</comment>
<dbReference type="AlphaFoldDB" id="A0A133KH45"/>
<dbReference type="PROSITE" id="PS51440">
    <property type="entry name" value="TIM_2"/>
    <property type="match status" value="1"/>
</dbReference>
<feature type="binding site" evidence="9">
    <location>
        <begin position="9"/>
        <end position="11"/>
    </location>
    <ligand>
        <name>substrate</name>
    </ligand>
</feature>
<feature type="active site" description="Electrophile" evidence="9">
    <location>
        <position position="94"/>
    </location>
</feature>
<protein>
    <recommendedName>
        <fullName evidence="4 9">Triosephosphate isomerase</fullName>
        <shortName evidence="9">TIM</shortName>
        <shortName evidence="9">TPI</shortName>
        <ecNumber evidence="3 9">5.3.1.1</ecNumber>
    </recommendedName>
    <alternativeName>
        <fullName evidence="9">Triose-phosphate isomerase</fullName>
    </alternativeName>
</protein>
<feature type="binding site" evidence="9">
    <location>
        <begin position="233"/>
        <end position="234"/>
    </location>
    <ligand>
        <name>substrate</name>
    </ligand>
</feature>
<comment type="subunit">
    <text evidence="9 10">Homodimer.</text>
</comment>
<dbReference type="GO" id="GO:0006094">
    <property type="term" value="P:gluconeogenesis"/>
    <property type="evidence" value="ECO:0007669"/>
    <property type="project" value="UniProtKB-UniRule"/>
</dbReference>
<dbReference type="STRING" id="33036.HMPREF3200_00420"/>
<evidence type="ECO:0000256" key="10">
    <source>
        <dbReference type="RuleBase" id="RU363013"/>
    </source>
</evidence>
<dbReference type="UniPathway" id="UPA00109">
    <property type="reaction ID" value="UER00189"/>
</dbReference>
<dbReference type="UniPathway" id="UPA00138"/>
<dbReference type="GO" id="GO:0006096">
    <property type="term" value="P:glycolytic process"/>
    <property type="evidence" value="ECO:0007669"/>
    <property type="project" value="UniProtKB-UniRule"/>
</dbReference>
<dbReference type="PANTHER" id="PTHR21139:SF42">
    <property type="entry name" value="TRIOSEPHOSPHATE ISOMERASE"/>
    <property type="match status" value="1"/>
</dbReference>
<evidence type="ECO:0000256" key="6">
    <source>
        <dbReference type="ARBA" id="ARBA00022490"/>
    </source>
</evidence>
<comment type="function">
    <text evidence="9">Involved in the gluconeogenesis. Catalyzes stereospecifically the conversion of dihydroxyacetone phosphate (DHAP) to D-glyceraldehyde-3-phosphate (G3P).</text>
</comment>
<dbReference type="NCBIfam" id="TIGR00419">
    <property type="entry name" value="tim"/>
    <property type="match status" value="1"/>
</dbReference>
<dbReference type="InterPro" id="IPR013785">
    <property type="entry name" value="Aldolase_TIM"/>
</dbReference>
<accession>A0A133KH45</accession>
<dbReference type="PANTHER" id="PTHR21139">
    <property type="entry name" value="TRIOSEPHOSPHATE ISOMERASE"/>
    <property type="match status" value="1"/>
</dbReference>
<evidence type="ECO:0000313" key="11">
    <source>
        <dbReference type="EMBL" id="KWZ78939.1"/>
    </source>
</evidence>
<evidence type="ECO:0000256" key="8">
    <source>
        <dbReference type="ARBA" id="ARBA00023235"/>
    </source>
</evidence>
<gene>
    <name evidence="9" type="primary">tpiA</name>
    <name evidence="11" type="ORF">HMPREF3200_00420</name>
</gene>
<dbReference type="PATRIC" id="fig|33036.3.peg.420"/>
<evidence type="ECO:0000256" key="1">
    <source>
        <dbReference type="ARBA" id="ARBA00004680"/>
    </source>
</evidence>
<evidence type="ECO:0000313" key="12">
    <source>
        <dbReference type="Proteomes" id="UP000070383"/>
    </source>
</evidence>
<dbReference type="CDD" id="cd00311">
    <property type="entry name" value="TIM"/>
    <property type="match status" value="1"/>
</dbReference>